<feature type="region of interest" description="Disordered" evidence="1">
    <location>
        <begin position="83"/>
        <end position="108"/>
    </location>
</feature>
<organism evidence="2 3">
    <name type="scientific">Phytophthora fragariae</name>
    <dbReference type="NCBI Taxonomy" id="53985"/>
    <lineage>
        <taxon>Eukaryota</taxon>
        <taxon>Sar</taxon>
        <taxon>Stramenopiles</taxon>
        <taxon>Oomycota</taxon>
        <taxon>Peronosporomycetes</taxon>
        <taxon>Peronosporales</taxon>
        <taxon>Peronosporaceae</taxon>
        <taxon>Phytophthora</taxon>
    </lineage>
</organism>
<protein>
    <submittedName>
        <fullName evidence="2">Uncharacterized protein</fullName>
    </submittedName>
</protein>
<evidence type="ECO:0000313" key="3">
    <source>
        <dbReference type="Proteomes" id="UP000429523"/>
    </source>
</evidence>
<dbReference type="EMBL" id="QXGF01007756">
    <property type="protein sequence ID" value="KAE8917209.1"/>
    <property type="molecule type" value="Genomic_DNA"/>
</dbReference>
<gene>
    <name evidence="2" type="ORF">PF009_g32469</name>
</gene>
<evidence type="ECO:0000313" key="2">
    <source>
        <dbReference type="EMBL" id="KAE8917209.1"/>
    </source>
</evidence>
<dbReference type="Proteomes" id="UP000429523">
    <property type="component" value="Unassembled WGS sequence"/>
</dbReference>
<sequence>MTPIVAAWRRTSARTVFSHIVTGIESSSPLIFVSFNDFTFSRTTMGCAGALSSAQLLATVRPASTSVDVRPCPAPPVFVMPAPARAASPPPRTAPVSSPRWSPPLPPA</sequence>
<reference evidence="2 3" key="1">
    <citation type="submission" date="2018-08" db="EMBL/GenBank/DDBJ databases">
        <title>Genomic investigation of the strawberry pathogen Phytophthora fragariae indicates pathogenicity is determined by transcriptional variation in three key races.</title>
        <authorList>
            <person name="Adams T.M."/>
            <person name="Armitage A.D."/>
            <person name="Sobczyk M.K."/>
            <person name="Bates H.J."/>
            <person name="Dunwell J.M."/>
            <person name="Nellist C.F."/>
            <person name="Harrison R.J."/>
        </authorList>
    </citation>
    <scope>NUCLEOTIDE SEQUENCE [LARGE SCALE GENOMIC DNA]</scope>
    <source>
        <strain evidence="2 3">NOV-9</strain>
    </source>
</reference>
<comment type="caution">
    <text evidence="2">The sequence shown here is derived from an EMBL/GenBank/DDBJ whole genome shotgun (WGS) entry which is preliminary data.</text>
</comment>
<accession>A0A6A3D733</accession>
<dbReference type="AlphaFoldDB" id="A0A6A3D733"/>
<proteinExistence type="predicted"/>
<name>A0A6A3D733_9STRA</name>
<evidence type="ECO:0000256" key="1">
    <source>
        <dbReference type="SAM" id="MobiDB-lite"/>
    </source>
</evidence>